<dbReference type="AlphaFoldDB" id="A0A2U3L759"/>
<dbReference type="EMBL" id="OMOD01000174">
    <property type="protein sequence ID" value="SPF47743.1"/>
    <property type="molecule type" value="Genomic_DNA"/>
</dbReference>
<name>A0A2U3L759_9BACT</name>
<accession>A0A2U3L759</accession>
<gene>
    <name evidence="1" type="ORF">SBA1_770008</name>
</gene>
<reference evidence="2" key="1">
    <citation type="submission" date="2018-02" db="EMBL/GenBank/DDBJ databases">
        <authorList>
            <person name="Hausmann B."/>
        </authorList>
    </citation>
    <scope>NUCLEOTIDE SEQUENCE [LARGE SCALE GENOMIC DNA]</scope>
    <source>
        <strain evidence="2">Peat soil MAG SbA1</strain>
    </source>
</reference>
<sequence>MEGEGKPVMGHFERFVSGHAFQACRGRAIHKSGFSRWGCTARPAAKVVGVQRHGRHR</sequence>
<proteinExistence type="predicted"/>
<protein>
    <submittedName>
        <fullName evidence="1">Uncharacterized protein</fullName>
    </submittedName>
</protein>
<evidence type="ECO:0000313" key="1">
    <source>
        <dbReference type="EMBL" id="SPF47743.1"/>
    </source>
</evidence>
<evidence type="ECO:0000313" key="2">
    <source>
        <dbReference type="Proteomes" id="UP000238701"/>
    </source>
</evidence>
<organism evidence="1 2">
    <name type="scientific">Candidatus Sulfotelmatobacter kueseliae</name>
    <dbReference type="NCBI Taxonomy" id="2042962"/>
    <lineage>
        <taxon>Bacteria</taxon>
        <taxon>Pseudomonadati</taxon>
        <taxon>Acidobacteriota</taxon>
        <taxon>Terriglobia</taxon>
        <taxon>Terriglobales</taxon>
        <taxon>Candidatus Korobacteraceae</taxon>
        <taxon>Candidatus Sulfotelmatobacter</taxon>
    </lineage>
</organism>
<dbReference type="Proteomes" id="UP000238701">
    <property type="component" value="Unassembled WGS sequence"/>
</dbReference>